<dbReference type="NCBIfam" id="NF005559">
    <property type="entry name" value="PRK07231.1"/>
    <property type="match status" value="1"/>
</dbReference>
<proteinExistence type="inferred from homology"/>
<gene>
    <name evidence="4" type="ORF">BP5553_09783</name>
</gene>
<dbReference type="EMBL" id="NPIC01000013">
    <property type="protein sequence ID" value="RDL30994.1"/>
    <property type="molecule type" value="Genomic_DNA"/>
</dbReference>
<dbReference type="OrthoDB" id="294295at2759"/>
<dbReference type="GO" id="GO:0016491">
    <property type="term" value="F:oxidoreductase activity"/>
    <property type="evidence" value="ECO:0007669"/>
    <property type="project" value="UniProtKB-KW"/>
</dbReference>
<sequence length="258" mass="27187">MGRLSGKVAIVTGAGSGFGEAIAHGFVREGAHVLVADIAVANGQKVAAAITDKHYPGSGSAIFVQFDVTKREAWVLALELAKSKFGKLDIVVNNAGTTYKKQTSMDVSEADFDKIISVNVKSIYMSVSVAMPYFVEQKKGVYLNTSSVAGTRVRAGQVFYGGTKGFLNTVTQGLAAEYGHDGVRVNSICPLRGATGLLEMFSGVPDSPEERERFAKSVPLGRMSEPNDIAMAAIYLASDEAAFISGVNLPVDGGRLAV</sequence>
<dbReference type="PRINTS" id="PR00080">
    <property type="entry name" value="SDRFAMILY"/>
</dbReference>
<dbReference type="PANTHER" id="PTHR43639">
    <property type="entry name" value="OXIDOREDUCTASE, SHORT-CHAIN DEHYDROGENASE/REDUCTASE FAMILY (AFU_ORTHOLOGUE AFUA_5G02870)"/>
    <property type="match status" value="1"/>
</dbReference>
<comment type="similarity">
    <text evidence="1">Belongs to the short-chain dehydrogenases/reductases (SDR) family.</text>
</comment>
<reference evidence="4 5" key="1">
    <citation type="journal article" date="2018" name="IMA Fungus">
        <title>IMA Genome-F 9: Draft genome sequence of Annulohypoxylon stygium, Aspergillus mulundensis, Berkeleyomyces basicola (syn. Thielaviopsis basicola), Ceratocystis smalleyi, two Cercospora beticola strains, Coleophoma cylindrospora, Fusarium fracticaudum, Phialophora cf. hyalina, and Morchella septimelata.</title>
        <authorList>
            <person name="Wingfield B.D."/>
            <person name="Bills G.F."/>
            <person name="Dong Y."/>
            <person name="Huang W."/>
            <person name="Nel W.J."/>
            <person name="Swalarsk-Parry B.S."/>
            <person name="Vaghefi N."/>
            <person name="Wilken P.M."/>
            <person name="An Z."/>
            <person name="de Beer Z.W."/>
            <person name="De Vos L."/>
            <person name="Chen L."/>
            <person name="Duong T.A."/>
            <person name="Gao Y."/>
            <person name="Hammerbacher A."/>
            <person name="Kikkert J.R."/>
            <person name="Li Y."/>
            <person name="Li H."/>
            <person name="Li K."/>
            <person name="Li Q."/>
            <person name="Liu X."/>
            <person name="Ma X."/>
            <person name="Naidoo K."/>
            <person name="Pethybridge S.J."/>
            <person name="Sun J."/>
            <person name="Steenkamp E.T."/>
            <person name="van der Nest M.A."/>
            <person name="van Wyk S."/>
            <person name="Wingfield M.J."/>
            <person name="Xiong C."/>
            <person name="Yue Q."/>
            <person name="Zhang X."/>
        </authorList>
    </citation>
    <scope>NUCLEOTIDE SEQUENCE [LARGE SCALE GENOMIC DNA]</scope>
    <source>
        <strain evidence="4 5">BP 5553</strain>
    </source>
</reference>
<evidence type="ECO:0000313" key="4">
    <source>
        <dbReference type="EMBL" id="RDL30994.1"/>
    </source>
</evidence>
<comment type="caution">
    <text evidence="4">The sequence shown here is derived from an EMBL/GenBank/DDBJ whole genome shotgun (WGS) entry which is preliminary data.</text>
</comment>
<dbReference type="InterPro" id="IPR036291">
    <property type="entry name" value="NAD(P)-bd_dom_sf"/>
</dbReference>
<dbReference type="PANTHER" id="PTHR43639:SF1">
    <property type="entry name" value="SHORT-CHAIN DEHYDROGENASE_REDUCTASE FAMILY PROTEIN"/>
    <property type="match status" value="1"/>
</dbReference>
<evidence type="ECO:0000256" key="1">
    <source>
        <dbReference type="ARBA" id="ARBA00006484"/>
    </source>
</evidence>
<organism evidence="4 5">
    <name type="scientific">Venustampulla echinocandica</name>
    <dbReference type="NCBI Taxonomy" id="2656787"/>
    <lineage>
        <taxon>Eukaryota</taxon>
        <taxon>Fungi</taxon>
        <taxon>Dikarya</taxon>
        <taxon>Ascomycota</taxon>
        <taxon>Pezizomycotina</taxon>
        <taxon>Leotiomycetes</taxon>
        <taxon>Helotiales</taxon>
        <taxon>Pleuroascaceae</taxon>
        <taxon>Venustampulla</taxon>
    </lineage>
</organism>
<accession>A0A370TAM7</accession>
<dbReference type="SUPFAM" id="SSF51735">
    <property type="entry name" value="NAD(P)-binding Rossmann-fold domains"/>
    <property type="match status" value="1"/>
</dbReference>
<dbReference type="InterPro" id="IPR020904">
    <property type="entry name" value="Sc_DH/Rdtase_CS"/>
</dbReference>
<evidence type="ECO:0000256" key="2">
    <source>
        <dbReference type="ARBA" id="ARBA00022857"/>
    </source>
</evidence>
<dbReference type="GeneID" id="43602632"/>
<dbReference type="STRING" id="2656787.A0A370TAM7"/>
<protein>
    <submittedName>
        <fullName evidence="4">Uncharacterized protein</fullName>
    </submittedName>
</protein>
<keyword evidence="5" id="KW-1185">Reference proteome</keyword>
<evidence type="ECO:0000256" key="3">
    <source>
        <dbReference type="ARBA" id="ARBA00023002"/>
    </source>
</evidence>
<dbReference type="RefSeq" id="XP_031865243.1">
    <property type="nucleotide sequence ID" value="XM_032018406.1"/>
</dbReference>
<dbReference type="PROSITE" id="PS00061">
    <property type="entry name" value="ADH_SHORT"/>
    <property type="match status" value="1"/>
</dbReference>
<dbReference type="PRINTS" id="PR00081">
    <property type="entry name" value="GDHRDH"/>
</dbReference>
<name>A0A370TAM7_9HELO</name>
<keyword evidence="2" id="KW-0521">NADP</keyword>
<dbReference type="GO" id="GO:0009688">
    <property type="term" value="P:abscisic acid biosynthetic process"/>
    <property type="evidence" value="ECO:0007669"/>
    <property type="project" value="UniProtKB-ARBA"/>
</dbReference>
<dbReference type="Proteomes" id="UP000254866">
    <property type="component" value="Unassembled WGS sequence"/>
</dbReference>
<dbReference type="InterPro" id="IPR002347">
    <property type="entry name" value="SDR_fam"/>
</dbReference>
<keyword evidence="3" id="KW-0560">Oxidoreductase</keyword>
<dbReference type="Pfam" id="PF13561">
    <property type="entry name" value="adh_short_C2"/>
    <property type="match status" value="1"/>
</dbReference>
<dbReference type="AlphaFoldDB" id="A0A370TAM7"/>
<dbReference type="FunFam" id="3.40.50.720:FF:000084">
    <property type="entry name" value="Short-chain dehydrogenase reductase"/>
    <property type="match status" value="1"/>
</dbReference>
<evidence type="ECO:0000313" key="5">
    <source>
        <dbReference type="Proteomes" id="UP000254866"/>
    </source>
</evidence>
<dbReference type="Gene3D" id="3.40.50.720">
    <property type="entry name" value="NAD(P)-binding Rossmann-like Domain"/>
    <property type="match status" value="1"/>
</dbReference>